<dbReference type="CDD" id="cd06173">
    <property type="entry name" value="MFS_MefA_like"/>
    <property type="match status" value="1"/>
</dbReference>
<comment type="subcellular location">
    <subcellularLocation>
        <location evidence="1">Cell membrane</location>
        <topology evidence="1">Multi-pass membrane protein</topology>
    </subcellularLocation>
</comment>
<evidence type="ECO:0000256" key="2">
    <source>
        <dbReference type="ARBA" id="ARBA00022475"/>
    </source>
</evidence>
<name>A0A0R1M8H6_9LACO</name>
<feature type="transmembrane region" description="Helical" evidence="6">
    <location>
        <begin position="284"/>
        <end position="302"/>
    </location>
</feature>
<feature type="transmembrane region" description="Helical" evidence="6">
    <location>
        <begin position="225"/>
        <end position="245"/>
    </location>
</feature>
<keyword evidence="3 6" id="KW-0812">Transmembrane</keyword>
<dbReference type="Proteomes" id="UP000051686">
    <property type="component" value="Unassembled WGS sequence"/>
</dbReference>
<organism evidence="7 8">
    <name type="scientific">Liquorilactobacillus oeni DSM 19972</name>
    <dbReference type="NCBI Taxonomy" id="1423777"/>
    <lineage>
        <taxon>Bacteria</taxon>
        <taxon>Bacillati</taxon>
        <taxon>Bacillota</taxon>
        <taxon>Bacilli</taxon>
        <taxon>Lactobacillales</taxon>
        <taxon>Lactobacillaceae</taxon>
        <taxon>Liquorilactobacillus</taxon>
    </lineage>
</organism>
<dbReference type="PANTHER" id="PTHR23513:SF6">
    <property type="entry name" value="MAJOR FACILITATOR SUPERFAMILY ASSOCIATED DOMAIN-CONTAINING PROTEIN"/>
    <property type="match status" value="1"/>
</dbReference>
<reference evidence="7 8" key="1">
    <citation type="journal article" date="2015" name="Genome Announc.">
        <title>Expanding the biotechnology potential of lactobacilli through comparative genomics of 213 strains and associated genera.</title>
        <authorList>
            <person name="Sun Z."/>
            <person name="Harris H.M."/>
            <person name="McCann A."/>
            <person name="Guo C."/>
            <person name="Argimon S."/>
            <person name="Zhang W."/>
            <person name="Yang X."/>
            <person name="Jeffery I.B."/>
            <person name="Cooney J.C."/>
            <person name="Kagawa T.F."/>
            <person name="Liu W."/>
            <person name="Song Y."/>
            <person name="Salvetti E."/>
            <person name="Wrobel A."/>
            <person name="Rasinkangas P."/>
            <person name="Parkhill J."/>
            <person name="Rea M.C."/>
            <person name="O'Sullivan O."/>
            <person name="Ritari J."/>
            <person name="Douillard F.P."/>
            <person name="Paul Ross R."/>
            <person name="Yang R."/>
            <person name="Briner A.E."/>
            <person name="Felis G.E."/>
            <person name="de Vos W.M."/>
            <person name="Barrangou R."/>
            <person name="Klaenhammer T.R."/>
            <person name="Caufield P.W."/>
            <person name="Cui Y."/>
            <person name="Zhang H."/>
            <person name="O'Toole P.W."/>
        </authorList>
    </citation>
    <scope>NUCLEOTIDE SEQUENCE [LARGE SCALE GENOMIC DNA]</scope>
    <source>
        <strain evidence="7 8">DSM 19972</strain>
    </source>
</reference>
<evidence type="ECO:0000256" key="3">
    <source>
        <dbReference type="ARBA" id="ARBA00022692"/>
    </source>
</evidence>
<dbReference type="RefSeq" id="WP_083479386.1">
    <property type="nucleotide sequence ID" value="NZ_AZEH01000039.1"/>
</dbReference>
<evidence type="ECO:0000256" key="1">
    <source>
        <dbReference type="ARBA" id="ARBA00004651"/>
    </source>
</evidence>
<evidence type="ECO:0000256" key="6">
    <source>
        <dbReference type="SAM" id="Phobius"/>
    </source>
</evidence>
<dbReference type="Pfam" id="PF07690">
    <property type="entry name" value="MFS_1"/>
    <property type="match status" value="1"/>
</dbReference>
<gene>
    <name evidence="7" type="ORF">FD46_GL001540</name>
</gene>
<feature type="transmembrane region" description="Helical" evidence="6">
    <location>
        <begin position="73"/>
        <end position="93"/>
    </location>
</feature>
<dbReference type="EMBL" id="AZEH01000039">
    <property type="protein sequence ID" value="KRL04412.1"/>
    <property type="molecule type" value="Genomic_DNA"/>
</dbReference>
<dbReference type="InterPro" id="IPR011701">
    <property type="entry name" value="MFS"/>
</dbReference>
<comment type="caution">
    <text evidence="7">The sequence shown here is derived from an EMBL/GenBank/DDBJ whole genome shotgun (WGS) entry which is preliminary data.</text>
</comment>
<dbReference type="STRING" id="1423777.FD46_GL001540"/>
<sequence length="399" mass="43533">MFIKNRNFSCLWVGFLISSLGDWLYRIALPLIILTRTGSAYHAATTFGISFIPWIVFSLVGGSLADNYAKKKILIIGNLFAAFVSLLLIFVLMRNQINFVFLYFAVFLLASVDPLIHPSFQSIIPEIVDVKQLTGANAAIQIIDNTLSIIGPLMGGSLVTLLGGSNALWIELVSFLITAVTLSGLPKYEVKEKQIIHTIKKLWLDVVEGAEYSIHQKVIFSGSMMFLFTNFALNMFEANFIFYMTESLNYPIFKATSAMALGGVGALIAGLLGSRIVNYFKAGFLLSSSTLLAGLSTLLLLINTNYIYIGTVLGIVSFFGTINVITYFTLRQKTVPKQLLGRVVSVTRMVSYASIPVGSWFGGVLLAHGQSMFTVILLAGSIRTLAGLGAKLSPLGKEE</sequence>
<protein>
    <submittedName>
        <fullName evidence="7">Macrolide-efflux protein</fullName>
    </submittedName>
</protein>
<keyword evidence="5 6" id="KW-0472">Membrane</keyword>
<dbReference type="Gene3D" id="1.20.1250.20">
    <property type="entry name" value="MFS general substrate transporter like domains"/>
    <property type="match status" value="1"/>
</dbReference>
<evidence type="ECO:0000313" key="7">
    <source>
        <dbReference type="EMBL" id="KRL04412.1"/>
    </source>
</evidence>
<dbReference type="InterPro" id="IPR036259">
    <property type="entry name" value="MFS_trans_sf"/>
</dbReference>
<proteinExistence type="predicted"/>
<accession>A0A0R1M8H6</accession>
<feature type="transmembrane region" description="Helical" evidence="6">
    <location>
        <begin position="12"/>
        <end position="34"/>
    </location>
</feature>
<evidence type="ECO:0000313" key="8">
    <source>
        <dbReference type="Proteomes" id="UP000051686"/>
    </source>
</evidence>
<keyword evidence="2" id="KW-1003">Cell membrane</keyword>
<feature type="transmembrane region" description="Helical" evidence="6">
    <location>
        <begin position="40"/>
        <end position="61"/>
    </location>
</feature>
<dbReference type="AlphaFoldDB" id="A0A0R1M8H6"/>
<dbReference type="GO" id="GO:0022857">
    <property type="term" value="F:transmembrane transporter activity"/>
    <property type="evidence" value="ECO:0007669"/>
    <property type="project" value="InterPro"/>
</dbReference>
<dbReference type="PATRIC" id="fig|1423777.3.peg.1590"/>
<dbReference type="OrthoDB" id="212436at2"/>
<feature type="transmembrane region" description="Helical" evidence="6">
    <location>
        <begin position="308"/>
        <end position="328"/>
    </location>
</feature>
<keyword evidence="8" id="KW-1185">Reference proteome</keyword>
<dbReference type="SUPFAM" id="SSF103473">
    <property type="entry name" value="MFS general substrate transporter"/>
    <property type="match status" value="1"/>
</dbReference>
<dbReference type="GO" id="GO:0005886">
    <property type="term" value="C:plasma membrane"/>
    <property type="evidence" value="ECO:0007669"/>
    <property type="project" value="UniProtKB-SubCell"/>
</dbReference>
<feature type="transmembrane region" description="Helical" evidence="6">
    <location>
        <begin position="167"/>
        <end position="185"/>
    </location>
</feature>
<evidence type="ECO:0000256" key="4">
    <source>
        <dbReference type="ARBA" id="ARBA00022989"/>
    </source>
</evidence>
<evidence type="ECO:0000256" key="5">
    <source>
        <dbReference type="ARBA" id="ARBA00023136"/>
    </source>
</evidence>
<feature type="transmembrane region" description="Helical" evidence="6">
    <location>
        <begin position="251"/>
        <end position="272"/>
    </location>
</feature>
<dbReference type="PANTHER" id="PTHR23513">
    <property type="entry name" value="INTEGRAL MEMBRANE EFFLUX PROTEIN-RELATED"/>
    <property type="match status" value="1"/>
</dbReference>
<keyword evidence="4 6" id="KW-1133">Transmembrane helix</keyword>